<accession>K4D7V5</accession>
<reference evidence="2" key="1">
    <citation type="journal article" date="2012" name="Nature">
        <title>The tomato genome sequence provides insights into fleshy fruit evolution.</title>
        <authorList>
            <consortium name="Tomato Genome Consortium"/>
        </authorList>
    </citation>
    <scope>NUCLEOTIDE SEQUENCE [LARGE SCALE GENOMIC DNA]</scope>
    <source>
        <strain evidence="2">cv. Heinz 1706</strain>
    </source>
</reference>
<dbReference type="EnsemblPlants" id="Solyc11g039780.1.1">
    <property type="protein sequence ID" value="Solyc11g039780.1.1"/>
    <property type="gene ID" value="Solyc11g039780.1"/>
</dbReference>
<keyword evidence="1" id="KW-0472">Membrane</keyword>
<dbReference type="InParanoid" id="K4D7V5"/>
<feature type="transmembrane region" description="Helical" evidence="1">
    <location>
        <begin position="57"/>
        <end position="75"/>
    </location>
</feature>
<name>K4D7V5_SOLLC</name>
<sequence>MWYKVFPKILVIKVKIRLHIDRSMQYLSLFHFIVVIFFSHVFFTMISLIFVMFPLLLFSHFIFVLICVLELRILLN</sequence>
<evidence type="ECO:0000256" key="1">
    <source>
        <dbReference type="SAM" id="Phobius"/>
    </source>
</evidence>
<protein>
    <submittedName>
        <fullName evidence="2">Uncharacterized protein</fullName>
    </submittedName>
</protein>
<reference evidence="2" key="2">
    <citation type="submission" date="2015-06" db="UniProtKB">
        <authorList>
            <consortium name="EnsemblPlants"/>
        </authorList>
    </citation>
    <scope>IDENTIFICATION</scope>
    <source>
        <strain evidence="2">cv. Heinz 1706</strain>
    </source>
</reference>
<evidence type="ECO:0000313" key="2">
    <source>
        <dbReference type="EnsemblPlants" id="Solyc11g039780.1.1"/>
    </source>
</evidence>
<evidence type="ECO:0000313" key="3">
    <source>
        <dbReference type="Proteomes" id="UP000004994"/>
    </source>
</evidence>
<keyword evidence="3" id="KW-1185">Reference proteome</keyword>
<dbReference type="Proteomes" id="UP000004994">
    <property type="component" value="Chromosome 11"/>
</dbReference>
<proteinExistence type="predicted"/>
<dbReference type="AlphaFoldDB" id="K4D7V5"/>
<keyword evidence="1" id="KW-1133">Transmembrane helix</keyword>
<keyword evidence="1" id="KW-0812">Transmembrane</keyword>
<organism evidence="2">
    <name type="scientific">Solanum lycopersicum</name>
    <name type="common">Tomato</name>
    <name type="synonym">Lycopersicon esculentum</name>
    <dbReference type="NCBI Taxonomy" id="4081"/>
    <lineage>
        <taxon>Eukaryota</taxon>
        <taxon>Viridiplantae</taxon>
        <taxon>Streptophyta</taxon>
        <taxon>Embryophyta</taxon>
        <taxon>Tracheophyta</taxon>
        <taxon>Spermatophyta</taxon>
        <taxon>Magnoliopsida</taxon>
        <taxon>eudicotyledons</taxon>
        <taxon>Gunneridae</taxon>
        <taxon>Pentapetalae</taxon>
        <taxon>asterids</taxon>
        <taxon>lamiids</taxon>
        <taxon>Solanales</taxon>
        <taxon>Solanaceae</taxon>
        <taxon>Solanoideae</taxon>
        <taxon>Solaneae</taxon>
        <taxon>Solanum</taxon>
        <taxon>Solanum subgen. Lycopersicon</taxon>
    </lineage>
</organism>
<feature type="transmembrane region" description="Helical" evidence="1">
    <location>
        <begin position="26"/>
        <end position="51"/>
    </location>
</feature>
<dbReference type="Gramene" id="Solyc11g039780.1.1">
    <property type="protein sequence ID" value="Solyc11g039780.1.1"/>
    <property type="gene ID" value="Solyc11g039780.1"/>
</dbReference>
<dbReference type="PaxDb" id="4081-Solyc11g039780.1.1"/>
<dbReference type="HOGENOM" id="CLU_2659245_0_0_1"/>